<dbReference type="AlphaFoldDB" id="A0A166SLE2"/>
<keyword evidence="1" id="KW-0472">Membrane</keyword>
<dbReference type="Proteomes" id="UP000076532">
    <property type="component" value="Unassembled WGS sequence"/>
</dbReference>
<evidence type="ECO:0000256" key="1">
    <source>
        <dbReference type="SAM" id="Phobius"/>
    </source>
</evidence>
<proteinExistence type="predicted"/>
<dbReference type="EMBL" id="KV417498">
    <property type="protein sequence ID" value="KZP29582.1"/>
    <property type="molecule type" value="Genomic_DNA"/>
</dbReference>
<name>A0A166SLE2_9AGAM</name>
<reference evidence="2 3" key="1">
    <citation type="journal article" date="2016" name="Mol. Biol. Evol.">
        <title>Comparative Genomics of Early-Diverging Mushroom-Forming Fungi Provides Insights into the Origins of Lignocellulose Decay Capabilities.</title>
        <authorList>
            <person name="Nagy L.G."/>
            <person name="Riley R."/>
            <person name="Tritt A."/>
            <person name="Adam C."/>
            <person name="Daum C."/>
            <person name="Floudas D."/>
            <person name="Sun H."/>
            <person name="Yadav J.S."/>
            <person name="Pangilinan J."/>
            <person name="Larsson K.H."/>
            <person name="Matsuura K."/>
            <person name="Barry K."/>
            <person name="Labutti K."/>
            <person name="Kuo R."/>
            <person name="Ohm R.A."/>
            <person name="Bhattacharya S.S."/>
            <person name="Shirouzu T."/>
            <person name="Yoshinaga Y."/>
            <person name="Martin F.M."/>
            <person name="Grigoriev I.V."/>
            <person name="Hibbett D.S."/>
        </authorList>
    </citation>
    <scope>NUCLEOTIDE SEQUENCE [LARGE SCALE GENOMIC DNA]</scope>
    <source>
        <strain evidence="2 3">CBS 109695</strain>
    </source>
</reference>
<feature type="transmembrane region" description="Helical" evidence="1">
    <location>
        <begin position="80"/>
        <end position="103"/>
    </location>
</feature>
<protein>
    <submittedName>
        <fullName evidence="2">Uncharacterized protein</fullName>
    </submittedName>
</protein>
<evidence type="ECO:0000313" key="2">
    <source>
        <dbReference type="EMBL" id="KZP29582.1"/>
    </source>
</evidence>
<dbReference type="OrthoDB" id="3038990at2759"/>
<organism evidence="2 3">
    <name type="scientific">Athelia psychrophila</name>
    <dbReference type="NCBI Taxonomy" id="1759441"/>
    <lineage>
        <taxon>Eukaryota</taxon>
        <taxon>Fungi</taxon>
        <taxon>Dikarya</taxon>
        <taxon>Basidiomycota</taxon>
        <taxon>Agaricomycotina</taxon>
        <taxon>Agaricomycetes</taxon>
        <taxon>Agaricomycetidae</taxon>
        <taxon>Atheliales</taxon>
        <taxon>Atheliaceae</taxon>
        <taxon>Athelia</taxon>
    </lineage>
</organism>
<sequence>MNSRRRPGHSTSINYCDTWFSLSLILNGSISHNDTLGFLFISRHVYVNATFPSKGAAFLERVCNSAGLSRISRALLMSGLLYYGVTIGFQIISTTPVFFSLLYAELFDVVYVALAFALACRVSRVVLLCETEGYDGDGSGMGTPGRAVQGDVGCSAVFEE</sequence>
<keyword evidence="3" id="KW-1185">Reference proteome</keyword>
<gene>
    <name evidence="2" type="ORF">FIBSPDRAFT_851532</name>
</gene>
<evidence type="ECO:0000313" key="3">
    <source>
        <dbReference type="Proteomes" id="UP000076532"/>
    </source>
</evidence>
<accession>A0A166SLE2</accession>
<keyword evidence="1" id="KW-1133">Transmembrane helix</keyword>
<keyword evidence="1" id="KW-0812">Transmembrane</keyword>